<dbReference type="PROSITE" id="PS50041">
    <property type="entry name" value="C_TYPE_LECTIN_2"/>
    <property type="match status" value="1"/>
</dbReference>
<dbReference type="OMA" id="EPRMSIP"/>
<reference evidence="4" key="3">
    <citation type="submission" date="2025-09" db="UniProtKB">
        <authorList>
            <consortium name="Ensembl"/>
        </authorList>
    </citation>
    <scope>IDENTIFICATION</scope>
</reference>
<dbReference type="KEGG" id="nfu:107381011"/>
<dbReference type="GeneTree" id="ENSGT00940000166048"/>
<dbReference type="SUPFAM" id="SSF56436">
    <property type="entry name" value="C-type lectin-like"/>
    <property type="match status" value="1"/>
</dbReference>
<sequence length="493" mass="54180">MFKSLLLFLALSGLQALPVPRQASSTYQLPDGSVRDIGHVRESVSDGFRQGTEPSRRFLVDLNTGLVKEHISEMDRKVVSDDVPAQRKGEGWVRIEKPPNHHLPEGFRQGTEPKMSIPVGFRQGTEPKASIPVGFRQGTEPKMSIPVGFRQGTEPKASIRVGFRQGTEPKMSIPVGFRQGTEPKASIPVGFRQGTEPKMSIPVGFRQGTEPKASIPAGFRQGTEPKPSIPVGFRQGTEPKASIRVGFRQGTEPKASIRVGFRQGTETKIPLSVDFRQGTEPKMSIPVNFRQGTESTFSVPLGFRQGTEPKMSIPEGFRQGTEPKLSILVGFRQGTEPKMSIPEGFRQGTEPSNAKVQTQPVACKGEIINTKCYEFNPMLLAFKDAQDLCRNLAPNAELASVTSGDLHSHLVSLVTKGGQNNPVLTWLGATIRNQQASWVDGSEWSYTDWMPGHPNVRADKPVCVEMFKIDESWWTAADCELKRASICSYPVAA</sequence>
<dbReference type="Pfam" id="PF00059">
    <property type="entry name" value="Lectin_C"/>
    <property type="match status" value="1"/>
</dbReference>
<dbReference type="AlphaFoldDB" id="A0A8C6KI73"/>
<keyword evidence="5" id="KW-1185">Reference proteome</keyword>
<evidence type="ECO:0000313" key="4">
    <source>
        <dbReference type="Ensembl" id="ENSNFUP00015005221.1"/>
    </source>
</evidence>
<evidence type="ECO:0000313" key="5">
    <source>
        <dbReference type="Proteomes" id="UP000694548"/>
    </source>
</evidence>
<name>A0A8C6KI73_NOTFU</name>
<dbReference type="Ensembl" id="ENSNFUT00015005506.1">
    <property type="protein sequence ID" value="ENSNFUP00015005221.1"/>
    <property type="gene ID" value="ENSNFUG00015002610.1"/>
</dbReference>
<proteinExistence type="predicted"/>
<dbReference type="SMART" id="SM00034">
    <property type="entry name" value="CLECT"/>
    <property type="match status" value="1"/>
</dbReference>
<accession>A0A8C6KI73</accession>
<keyword evidence="2" id="KW-0732">Signal</keyword>
<dbReference type="Gene3D" id="3.10.100.10">
    <property type="entry name" value="Mannose-Binding Protein A, subunit A"/>
    <property type="match status" value="1"/>
</dbReference>
<evidence type="ECO:0000256" key="1">
    <source>
        <dbReference type="SAM" id="MobiDB-lite"/>
    </source>
</evidence>
<dbReference type="Proteomes" id="UP000694548">
    <property type="component" value="Chromosome sgr06"/>
</dbReference>
<reference evidence="4" key="1">
    <citation type="submission" date="2014-08" db="EMBL/GenBank/DDBJ databases">
        <authorList>
            <person name="Senf B."/>
            <person name="Petzold A."/>
            <person name="Downie B.R."/>
            <person name="Koch P."/>
            <person name="Platzer M."/>
        </authorList>
    </citation>
    <scope>NUCLEOTIDE SEQUENCE [LARGE SCALE GENOMIC DNA]</scope>
    <source>
        <strain evidence="4">GRZ</strain>
    </source>
</reference>
<dbReference type="InterPro" id="IPR016186">
    <property type="entry name" value="C-type_lectin-like/link_sf"/>
</dbReference>
<evidence type="ECO:0000256" key="2">
    <source>
        <dbReference type="SAM" id="SignalP"/>
    </source>
</evidence>
<dbReference type="PANTHER" id="PTHR22803">
    <property type="entry name" value="MANNOSE, PHOSPHOLIPASE, LECTIN RECEPTOR RELATED"/>
    <property type="match status" value="1"/>
</dbReference>
<dbReference type="OrthoDB" id="8960263at2759"/>
<feature type="signal peptide" evidence="2">
    <location>
        <begin position="1"/>
        <end position="16"/>
    </location>
</feature>
<dbReference type="InterPro" id="IPR001304">
    <property type="entry name" value="C-type_lectin-like"/>
</dbReference>
<gene>
    <name evidence="4" type="primary">LOC107381011</name>
</gene>
<dbReference type="InterPro" id="IPR016187">
    <property type="entry name" value="CTDL_fold"/>
</dbReference>
<feature type="domain" description="C-type lectin" evidence="3">
    <location>
        <begin position="368"/>
        <end position="488"/>
    </location>
</feature>
<feature type="region of interest" description="Disordered" evidence="1">
    <location>
        <begin position="169"/>
        <end position="235"/>
    </location>
</feature>
<feature type="region of interest" description="Disordered" evidence="1">
    <location>
        <begin position="121"/>
        <end position="150"/>
    </location>
</feature>
<evidence type="ECO:0000259" key="3">
    <source>
        <dbReference type="PROSITE" id="PS50041"/>
    </source>
</evidence>
<dbReference type="GeneID" id="107381011"/>
<reference evidence="4" key="2">
    <citation type="submission" date="2025-08" db="UniProtKB">
        <authorList>
            <consortium name="Ensembl"/>
        </authorList>
    </citation>
    <scope>IDENTIFICATION</scope>
</reference>
<dbReference type="InterPro" id="IPR050111">
    <property type="entry name" value="C-type_lectin/snaclec_domain"/>
</dbReference>
<feature type="chain" id="PRO_5034870169" evidence="2">
    <location>
        <begin position="17"/>
        <end position="493"/>
    </location>
</feature>
<organism evidence="4 5">
    <name type="scientific">Nothobranchius furzeri</name>
    <name type="common">Turquoise killifish</name>
    <dbReference type="NCBI Taxonomy" id="105023"/>
    <lineage>
        <taxon>Eukaryota</taxon>
        <taxon>Metazoa</taxon>
        <taxon>Chordata</taxon>
        <taxon>Craniata</taxon>
        <taxon>Vertebrata</taxon>
        <taxon>Euteleostomi</taxon>
        <taxon>Actinopterygii</taxon>
        <taxon>Neopterygii</taxon>
        <taxon>Teleostei</taxon>
        <taxon>Neoteleostei</taxon>
        <taxon>Acanthomorphata</taxon>
        <taxon>Ovalentaria</taxon>
        <taxon>Atherinomorphae</taxon>
        <taxon>Cyprinodontiformes</taxon>
        <taxon>Nothobranchiidae</taxon>
        <taxon>Nothobranchius</taxon>
    </lineage>
</organism>
<protein>
    <submittedName>
        <fullName evidence="4">Uncharacterized LOC107381011</fullName>
    </submittedName>
</protein>